<accession>A0A5B7I627</accession>
<reference evidence="1 2" key="1">
    <citation type="submission" date="2019-05" db="EMBL/GenBank/DDBJ databases">
        <title>Another draft genome of Portunus trituberculatus and its Hox gene families provides insights of decapod evolution.</title>
        <authorList>
            <person name="Jeong J.-H."/>
            <person name="Song I."/>
            <person name="Kim S."/>
            <person name="Choi T."/>
            <person name="Kim D."/>
            <person name="Ryu S."/>
            <person name="Kim W."/>
        </authorList>
    </citation>
    <scope>NUCLEOTIDE SEQUENCE [LARGE SCALE GENOMIC DNA]</scope>
    <source>
        <tissue evidence="1">Muscle</tissue>
    </source>
</reference>
<evidence type="ECO:0000313" key="2">
    <source>
        <dbReference type="Proteomes" id="UP000324222"/>
    </source>
</evidence>
<gene>
    <name evidence="1" type="ORF">E2C01_070671</name>
</gene>
<comment type="caution">
    <text evidence="1">The sequence shown here is derived from an EMBL/GenBank/DDBJ whole genome shotgun (WGS) entry which is preliminary data.</text>
</comment>
<proteinExistence type="predicted"/>
<sequence>MAPRLIIDSRPHHAIWRRAFGATSERDQLVTFGGVMVVVVVGSVTRGTIRRGKLAKGNKKYRKKDPFSCQSSYRSDRVSQKKGIDVLLGLRWKTLV</sequence>
<dbReference type="AlphaFoldDB" id="A0A5B7I627"/>
<protein>
    <submittedName>
        <fullName evidence="1">Uncharacterized protein</fullName>
    </submittedName>
</protein>
<dbReference type="EMBL" id="VSRR010042955">
    <property type="protein sequence ID" value="MPC76264.1"/>
    <property type="molecule type" value="Genomic_DNA"/>
</dbReference>
<organism evidence="1 2">
    <name type="scientific">Portunus trituberculatus</name>
    <name type="common">Swimming crab</name>
    <name type="synonym">Neptunus trituberculatus</name>
    <dbReference type="NCBI Taxonomy" id="210409"/>
    <lineage>
        <taxon>Eukaryota</taxon>
        <taxon>Metazoa</taxon>
        <taxon>Ecdysozoa</taxon>
        <taxon>Arthropoda</taxon>
        <taxon>Crustacea</taxon>
        <taxon>Multicrustacea</taxon>
        <taxon>Malacostraca</taxon>
        <taxon>Eumalacostraca</taxon>
        <taxon>Eucarida</taxon>
        <taxon>Decapoda</taxon>
        <taxon>Pleocyemata</taxon>
        <taxon>Brachyura</taxon>
        <taxon>Eubrachyura</taxon>
        <taxon>Portunoidea</taxon>
        <taxon>Portunidae</taxon>
        <taxon>Portuninae</taxon>
        <taxon>Portunus</taxon>
    </lineage>
</organism>
<dbReference type="Proteomes" id="UP000324222">
    <property type="component" value="Unassembled WGS sequence"/>
</dbReference>
<evidence type="ECO:0000313" key="1">
    <source>
        <dbReference type="EMBL" id="MPC76264.1"/>
    </source>
</evidence>
<name>A0A5B7I627_PORTR</name>
<keyword evidence="2" id="KW-1185">Reference proteome</keyword>